<dbReference type="AlphaFoldDB" id="A0A183T4S9"/>
<feature type="chain" id="PRO_5043141409" evidence="1">
    <location>
        <begin position="20"/>
        <end position="94"/>
    </location>
</feature>
<reference evidence="4" key="1">
    <citation type="submission" date="2016-06" db="UniProtKB">
        <authorList>
            <consortium name="WormBaseParasite"/>
        </authorList>
    </citation>
    <scope>IDENTIFICATION</scope>
</reference>
<evidence type="ECO:0000313" key="3">
    <source>
        <dbReference type="Proteomes" id="UP000275846"/>
    </source>
</evidence>
<evidence type="ECO:0000313" key="2">
    <source>
        <dbReference type="EMBL" id="VDL97862.1"/>
    </source>
</evidence>
<keyword evidence="3" id="KW-1185">Reference proteome</keyword>
<name>A0A183T4S9_SCHSO</name>
<accession>A0A183T4S9</accession>
<dbReference type="OrthoDB" id="6144264at2759"/>
<protein>
    <submittedName>
        <fullName evidence="4">Secreted protein</fullName>
    </submittedName>
</protein>
<dbReference type="Proteomes" id="UP000275846">
    <property type="component" value="Unassembled WGS sequence"/>
</dbReference>
<feature type="signal peptide" evidence="1">
    <location>
        <begin position="1"/>
        <end position="19"/>
    </location>
</feature>
<dbReference type="EMBL" id="UYSU01036563">
    <property type="protein sequence ID" value="VDL97862.1"/>
    <property type="molecule type" value="Genomic_DNA"/>
</dbReference>
<evidence type="ECO:0000313" key="4">
    <source>
        <dbReference type="WBParaSite" id="SSLN_0001192001-mRNA-1"/>
    </source>
</evidence>
<evidence type="ECO:0000256" key="1">
    <source>
        <dbReference type="SAM" id="SignalP"/>
    </source>
</evidence>
<organism evidence="4">
    <name type="scientific">Schistocephalus solidus</name>
    <name type="common">Tapeworm</name>
    <dbReference type="NCBI Taxonomy" id="70667"/>
    <lineage>
        <taxon>Eukaryota</taxon>
        <taxon>Metazoa</taxon>
        <taxon>Spiralia</taxon>
        <taxon>Lophotrochozoa</taxon>
        <taxon>Platyhelminthes</taxon>
        <taxon>Cestoda</taxon>
        <taxon>Eucestoda</taxon>
        <taxon>Diphyllobothriidea</taxon>
        <taxon>Diphyllobothriidae</taxon>
        <taxon>Schistocephalus</taxon>
    </lineage>
</organism>
<keyword evidence="1" id="KW-0732">Signal</keyword>
<proteinExistence type="predicted"/>
<reference evidence="2 3" key="2">
    <citation type="submission" date="2018-11" db="EMBL/GenBank/DDBJ databases">
        <authorList>
            <consortium name="Pathogen Informatics"/>
        </authorList>
    </citation>
    <scope>NUCLEOTIDE SEQUENCE [LARGE SCALE GENOMIC DNA]</scope>
    <source>
        <strain evidence="2 3">NST_G2</strain>
    </source>
</reference>
<dbReference type="STRING" id="70667.A0A183T4S9"/>
<gene>
    <name evidence="2" type="ORF">SSLN_LOCUS11477</name>
</gene>
<sequence>MRSISLASLALVVPSPSEADRRCPNPGLFLQAVNTSPIATFGTFSLSLDIGLQRLFCWVFVTADLPCATFGADFLATFDLMVDCCHSRLHEQTT</sequence>
<dbReference type="WBParaSite" id="SSLN_0001192001-mRNA-1">
    <property type="protein sequence ID" value="SSLN_0001192001-mRNA-1"/>
    <property type="gene ID" value="SSLN_0001192001"/>
</dbReference>